<dbReference type="InterPro" id="IPR051719">
    <property type="entry name" value="CASTOR_mTORC1"/>
</dbReference>
<dbReference type="Gene3D" id="3.30.2130.10">
    <property type="entry name" value="VC0802-like"/>
    <property type="match status" value="2"/>
</dbReference>
<organism evidence="3 4">
    <name type="scientific">Acanthamoeba castellanii (strain ATCC 30010 / Neff)</name>
    <dbReference type="NCBI Taxonomy" id="1257118"/>
    <lineage>
        <taxon>Eukaryota</taxon>
        <taxon>Amoebozoa</taxon>
        <taxon>Discosea</taxon>
        <taxon>Longamoebia</taxon>
        <taxon>Centramoebida</taxon>
        <taxon>Acanthamoebidae</taxon>
        <taxon>Acanthamoeba</taxon>
    </lineage>
</organism>
<dbReference type="PANTHER" id="PTHR31131:SF6">
    <property type="entry name" value="CASTOR ACT DOMAIN-CONTAINING PROTEIN"/>
    <property type="match status" value="1"/>
</dbReference>
<dbReference type="VEuPathDB" id="AmoebaDB:ACA1_035450"/>
<dbReference type="STRING" id="1257118.L8HAK5"/>
<dbReference type="PANTHER" id="PTHR31131">
    <property type="entry name" value="CHROMOSOME 1, WHOLE GENOME SHOTGUN SEQUENCE"/>
    <property type="match status" value="1"/>
</dbReference>
<keyword evidence="1" id="KW-1133">Transmembrane helix</keyword>
<dbReference type="Pfam" id="PF13840">
    <property type="entry name" value="ACT_7"/>
    <property type="match status" value="2"/>
</dbReference>
<proteinExistence type="predicted"/>
<dbReference type="InterPro" id="IPR027795">
    <property type="entry name" value="CASTOR_ACT_dom"/>
</dbReference>
<reference evidence="3 4" key="1">
    <citation type="journal article" date="2013" name="Genome Biol.">
        <title>Genome of Acanthamoeba castellanii highlights extensive lateral gene transfer and early evolution of tyrosine kinase signaling.</title>
        <authorList>
            <person name="Clarke M."/>
            <person name="Lohan A.J."/>
            <person name="Liu B."/>
            <person name="Lagkouvardos I."/>
            <person name="Roy S."/>
            <person name="Zafar N."/>
            <person name="Bertelli C."/>
            <person name="Schilde C."/>
            <person name="Kianianmomeni A."/>
            <person name="Burglin T.R."/>
            <person name="Frech C."/>
            <person name="Turcotte B."/>
            <person name="Kopec K.O."/>
            <person name="Synnott J.M."/>
            <person name="Choo C."/>
            <person name="Paponov I."/>
            <person name="Finkler A."/>
            <person name="Soon Heng Tan C."/>
            <person name="Hutchins A.P."/>
            <person name="Weinmeier T."/>
            <person name="Rattei T."/>
            <person name="Chu J.S."/>
            <person name="Gimenez G."/>
            <person name="Irimia M."/>
            <person name="Rigden D.J."/>
            <person name="Fitzpatrick D.A."/>
            <person name="Lorenzo-Morales J."/>
            <person name="Bateman A."/>
            <person name="Chiu C.H."/>
            <person name="Tang P."/>
            <person name="Hegemann P."/>
            <person name="Fromm H."/>
            <person name="Raoult D."/>
            <person name="Greub G."/>
            <person name="Miranda-Saavedra D."/>
            <person name="Chen N."/>
            <person name="Nash P."/>
            <person name="Ginger M.L."/>
            <person name="Horn M."/>
            <person name="Schaap P."/>
            <person name="Caler L."/>
            <person name="Loftus B."/>
        </authorList>
    </citation>
    <scope>NUCLEOTIDE SEQUENCE [LARGE SCALE GENOMIC DNA]</scope>
    <source>
        <strain evidence="3 4">Neff</strain>
    </source>
</reference>
<dbReference type="Proteomes" id="UP000011083">
    <property type="component" value="Unassembled WGS sequence"/>
</dbReference>
<dbReference type="OrthoDB" id="58529at2759"/>
<sequence>MSWTEECEATLTVLPGRLLISRLHEETLHQTAAPLLRLLLVPGSHRLLSLTRTRDDLYKSPLPHIMLAVVVVVMTMMVNMTLIADEEAFDVLPPGVVEVVVNGPSSTGTADASADRSQWQRWRAMQVASGGSGQPWTGAGGLSGPLAAAGITIFYLGTAEEDILLVPEDKLPAALAALRGKFEIVTEGISASTRRDAAAAAADVPTSLSPPALSRKKKLAFPRLELSLCGVPEEDVAAATYLPWDRREDCFVSYTELEGEVSLIGDSASLRQYSFPVEGSREPWAIIKVDEGPLGFEEAGIVASLAVPLGQAGLPLFYLSTFLTDYAFVHKASLPRARQALKDSPSFLLPL</sequence>
<evidence type="ECO:0000313" key="3">
    <source>
        <dbReference type="EMBL" id="ELR22215.1"/>
    </source>
</evidence>
<feature type="domain" description="CASTOR ACT" evidence="2">
    <location>
        <begin position="121"/>
        <end position="179"/>
    </location>
</feature>
<dbReference type="InterPro" id="IPR045865">
    <property type="entry name" value="ACT-like_dom_sf"/>
</dbReference>
<gene>
    <name evidence="3" type="ORF">ACA1_035450</name>
</gene>
<dbReference type="KEGG" id="acan:ACA1_035450"/>
<dbReference type="GeneID" id="14923143"/>
<accession>L8HAK5</accession>
<dbReference type="OMA" id="GMIPTTH"/>
<dbReference type="RefSeq" id="XP_004348729.1">
    <property type="nucleotide sequence ID" value="XM_004348679.1"/>
</dbReference>
<evidence type="ECO:0000313" key="4">
    <source>
        <dbReference type="Proteomes" id="UP000011083"/>
    </source>
</evidence>
<keyword evidence="1" id="KW-0472">Membrane</keyword>
<feature type="transmembrane region" description="Helical" evidence="1">
    <location>
        <begin position="62"/>
        <end position="84"/>
    </location>
</feature>
<dbReference type="AlphaFoldDB" id="L8HAK5"/>
<protein>
    <submittedName>
        <fullName evidence="3">Opposite strand transcription unit to Stag3, putative</fullName>
    </submittedName>
</protein>
<dbReference type="EMBL" id="KB007886">
    <property type="protein sequence ID" value="ELR22215.1"/>
    <property type="molecule type" value="Genomic_DNA"/>
</dbReference>
<name>L8HAK5_ACACF</name>
<feature type="domain" description="CASTOR ACT" evidence="2">
    <location>
        <begin position="280"/>
        <end position="343"/>
    </location>
</feature>
<keyword evidence="4" id="KW-1185">Reference proteome</keyword>
<keyword evidence="1" id="KW-0812">Transmembrane</keyword>
<evidence type="ECO:0000259" key="2">
    <source>
        <dbReference type="Pfam" id="PF13840"/>
    </source>
</evidence>
<dbReference type="SUPFAM" id="SSF55021">
    <property type="entry name" value="ACT-like"/>
    <property type="match status" value="2"/>
</dbReference>
<evidence type="ECO:0000256" key="1">
    <source>
        <dbReference type="SAM" id="Phobius"/>
    </source>
</evidence>